<dbReference type="AlphaFoldDB" id="A0A345Z4W1"/>
<reference evidence="1 2" key="1">
    <citation type="submission" date="2018-07" db="EMBL/GenBank/DDBJ databases">
        <title>Complete genome sequence of Spiroplasma alleghenense PLHS-1 (ATCC 51752).</title>
        <authorList>
            <person name="Chou L."/>
            <person name="Lee T.-Y."/>
            <person name="Tsai Y.-M."/>
            <person name="Kuo C.-H."/>
        </authorList>
    </citation>
    <scope>NUCLEOTIDE SEQUENCE [LARGE SCALE GENOMIC DNA]</scope>
    <source>
        <strain evidence="1 2">PLHS-1</strain>
    </source>
</reference>
<protein>
    <submittedName>
        <fullName evidence="1">Uncharacterized protein</fullName>
    </submittedName>
</protein>
<dbReference type="EMBL" id="CP031376">
    <property type="protein sequence ID" value="AXK51640.1"/>
    <property type="molecule type" value="Genomic_DNA"/>
</dbReference>
<organism evidence="1 2">
    <name type="scientific">Spiroplasma alleghenense</name>
    <dbReference type="NCBI Taxonomy" id="216931"/>
    <lineage>
        <taxon>Bacteria</taxon>
        <taxon>Bacillati</taxon>
        <taxon>Mycoplasmatota</taxon>
        <taxon>Mollicutes</taxon>
        <taxon>Entomoplasmatales</taxon>
        <taxon>Spiroplasmataceae</taxon>
        <taxon>Spiroplasma</taxon>
    </lineage>
</organism>
<evidence type="ECO:0000313" key="1">
    <source>
        <dbReference type="EMBL" id="AXK51640.1"/>
    </source>
</evidence>
<sequence length="124" mass="14228">MKLKDKDLAKYNLAAQLYLDFNKEEDIKQISDQIALLETQAKLAKQTYDENIVKVLVEVDGLISACLLINPDYLNYTELKNGYCNCLNSIEINYNLCDKLPFNLTKTKKKSKESSNEKIKQTIS</sequence>
<keyword evidence="2" id="KW-1185">Reference proteome</keyword>
<accession>A0A345Z4W1</accession>
<name>A0A345Z4W1_9MOLU</name>
<dbReference type="Proteomes" id="UP000254792">
    <property type="component" value="Chromosome"/>
</dbReference>
<dbReference type="KEGG" id="salx:SALLE_v1c09700"/>
<gene>
    <name evidence="1" type="ORF">SALLE_v1c09700</name>
</gene>
<proteinExistence type="predicted"/>
<evidence type="ECO:0000313" key="2">
    <source>
        <dbReference type="Proteomes" id="UP000254792"/>
    </source>
</evidence>